<dbReference type="InterPro" id="IPR032675">
    <property type="entry name" value="LRR_dom_sf"/>
</dbReference>
<dbReference type="Proteomes" id="UP000785679">
    <property type="component" value="Unassembled WGS sequence"/>
</dbReference>
<dbReference type="EMBL" id="RRYP01019392">
    <property type="protein sequence ID" value="TNV73263.1"/>
    <property type="molecule type" value="Genomic_DNA"/>
</dbReference>
<evidence type="ECO:0000313" key="1">
    <source>
        <dbReference type="EMBL" id="TNV73263.1"/>
    </source>
</evidence>
<keyword evidence="2" id="KW-1185">Reference proteome</keyword>
<gene>
    <name evidence="1" type="ORF">FGO68_gene5302</name>
</gene>
<dbReference type="Gene3D" id="3.80.10.10">
    <property type="entry name" value="Ribonuclease Inhibitor"/>
    <property type="match status" value="1"/>
</dbReference>
<proteinExistence type="predicted"/>
<reference evidence="1" key="1">
    <citation type="submission" date="2019-06" db="EMBL/GenBank/DDBJ databases">
        <authorList>
            <person name="Zheng W."/>
        </authorList>
    </citation>
    <scope>NUCLEOTIDE SEQUENCE</scope>
    <source>
        <strain evidence="1">QDHG01</strain>
    </source>
</reference>
<organism evidence="1 2">
    <name type="scientific">Halteria grandinella</name>
    <dbReference type="NCBI Taxonomy" id="5974"/>
    <lineage>
        <taxon>Eukaryota</taxon>
        <taxon>Sar</taxon>
        <taxon>Alveolata</taxon>
        <taxon>Ciliophora</taxon>
        <taxon>Intramacronucleata</taxon>
        <taxon>Spirotrichea</taxon>
        <taxon>Stichotrichia</taxon>
        <taxon>Sporadotrichida</taxon>
        <taxon>Halteriidae</taxon>
        <taxon>Halteria</taxon>
    </lineage>
</organism>
<name>A0A8J8SWV6_HALGN</name>
<protein>
    <submittedName>
        <fullName evidence="1">Uncharacterized protein</fullName>
    </submittedName>
</protein>
<dbReference type="AlphaFoldDB" id="A0A8J8SWV6"/>
<comment type="caution">
    <text evidence="1">The sequence shown here is derived from an EMBL/GenBank/DDBJ whole genome shotgun (WGS) entry which is preliminary data.</text>
</comment>
<sequence length="172" mass="20028">MTLQNFELSRNLFNWDRLDYESKLLLSKLEYAKSCTESLKFRWCSFYGNFQDTILKVSYPNLKKLHLLDCKILDSCRFKQLPKLEELRVEQSILSKCVNDAKGEYEFIDLEARPSFKVLFIIIYNDVLKFPIIPPTIQLLLADVNFANEFQRSSNNIDILTGSIGAIPQCTL</sequence>
<evidence type="ECO:0000313" key="2">
    <source>
        <dbReference type="Proteomes" id="UP000785679"/>
    </source>
</evidence>
<accession>A0A8J8SWV6</accession>